<feature type="chain" id="PRO_5007582268" evidence="1">
    <location>
        <begin position="17"/>
        <end position="737"/>
    </location>
</feature>
<feature type="signal peptide" evidence="1">
    <location>
        <begin position="1"/>
        <end position="16"/>
    </location>
</feature>
<dbReference type="PRINTS" id="PR00422">
    <property type="entry name" value="TRANSFERRIN"/>
</dbReference>
<gene>
    <name evidence="3" type="ORF">ALC62_00636</name>
</gene>
<evidence type="ECO:0000313" key="3">
    <source>
        <dbReference type="EMBL" id="KYN08345.1"/>
    </source>
</evidence>
<dbReference type="GO" id="GO:0005615">
    <property type="term" value="C:extracellular space"/>
    <property type="evidence" value="ECO:0007669"/>
    <property type="project" value="TreeGrafter"/>
</dbReference>
<dbReference type="GO" id="GO:0006826">
    <property type="term" value="P:iron ion transport"/>
    <property type="evidence" value="ECO:0007669"/>
    <property type="project" value="TreeGrafter"/>
</dbReference>
<dbReference type="PROSITE" id="PS51408">
    <property type="entry name" value="TRANSFERRIN_LIKE_4"/>
    <property type="match status" value="2"/>
</dbReference>
<dbReference type="Pfam" id="PF00405">
    <property type="entry name" value="Transferrin"/>
    <property type="match status" value="2"/>
</dbReference>
<dbReference type="AlphaFoldDB" id="A0A151IQC0"/>
<dbReference type="Gene3D" id="3.40.190.10">
    <property type="entry name" value="Periplasmic binding protein-like II"/>
    <property type="match status" value="3"/>
</dbReference>
<protein>
    <submittedName>
        <fullName evidence="3">Transferrin</fullName>
    </submittedName>
</protein>
<accession>A0A151IQC0</accession>
<dbReference type="CDD" id="cd13529">
    <property type="entry name" value="PBP2_transferrin"/>
    <property type="match status" value="1"/>
</dbReference>
<evidence type="ECO:0000313" key="4">
    <source>
        <dbReference type="Proteomes" id="UP000078542"/>
    </source>
</evidence>
<dbReference type="Proteomes" id="UP000078542">
    <property type="component" value="Unassembled WGS sequence"/>
</dbReference>
<reference evidence="3 4" key="1">
    <citation type="submission" date="2016-03" db="EMBL/GenBank/DDBJ databases">
        <title>Cyphomyrmex costatus WGS genome.</title>
        <authorList>
            <person name="Nygaard S."/>
            <person name="Hu H."/>
            <person name="Boomsma J."/>
            <person name="Zhang G."/>
        </authorList>
    </citation>
    <scope>NUCLEOTIDE SEQUENCE [LARGE SCALE GENOMIC DNA]</scope>
    <source>
        <strain evidence="3">MS0001</strain>
        <tissue evidence="3">Whole body</tissue>
    </source>
</reference>
<dbReference type="SMART" id="SM00094">
    <property type="entry name" value="TR_FER"/>
    <property type="match status" value="1"/>
</dbReference>
<proteinExistence type="predicted"/>
<name>A0A151IQC0_9HYME</name>
<dbReference type="SUPFAM" id="SSF53850">
    <property type="entry name" value="Periplasmic binding protein-like II"/>
    <property type="match status" value="2"/>
</dbReference>
<feature type="domain" description="Transferrin-like" evidence="2">
    <location>
        <begin position="356"/>
        <end position="705"/>
    </location>
</feature>
<keyword evidence="4" id="KW-1185">Reference proteome</keyword>
<dbReference type="GO" id="GO:0005886">
    <property type="term" value="C:plasma membrane"/>
    <property type="evidence" value="ECO:0007669"/>
    <property type="project" value="TreeGrafter"/>
</dbReference>
<feature type="domain" description="Transferrin-like" evidence="2">
    <location>
        <begin position="12"/>
        <end position="354"/>
    </location>
</feature>
<sequence>MRNLVWIILLVAVACAQEEKYKFCAPVDVVTDSACLVVQRGNSTVSCLRVSDSAECAIRLAEGEADFGVFNAEELLLLNQFYPFEIEPIIQLRHRTKQQESFEFQMVAVIPTEITHIQLTPRQRLERLKDKGFCHPGFSKSQWLNDYILKHFENSLLVNPLQCQDDMTAIENEIRNLKNFFGRACRPGEWTSNKTIDEELKKKYPELCALCDNTSTCSYNNMHHHGHLGALQCLTYGYGNVAYVALQYVQEYLRTNESYQFLCPDGNIHPLSTPNPCTWLQQPWSVVAAKTKVADSLKGKLIDWIHKTNLEQWKISLSKIIQEDSWGIDLPKMSTATYLKERDINFENFKTCGKHIRWCTIGDPETNKCKWVAKAAKALGVAPSISCIKSNSTFQCFRDIEENRTDIMVIDSNYGYLARKVYNLSSVLYSETELDKNSVTLAVMREPKDDNYLIKNFHDLKDKKACFPEYGGLGWLSFINAARINNIISSKRCDYPLLVSELLSSACTPGIEDSDHSSTAIPSDVASKLCSACKNENNPSCAVNETNHYYSDKGAIQCLTEEVGDVAFIDMSNIHDYFVNSNTYRVLCKNGSLAQQSGFNVGEDCALSVTIDSEIICIIYLYKSNKKNIVVGRKTDAEQISRTDTTLALLKLEDWLGYRVNARRPIHIYGPFNGTKDLLFKDSSVGLVSTSSTKKSVVAYKELLDNVEDCSNGSLATANFIFIILVALYHLFSSHVH</sequence>
<dbReference type="PANTHER" id="PTHR11485:SF57">
    <property type="entry name" value="TRANSFERRIN"/>
    <property type="match status" value="1"/>
</dbReference>
<dbReference type="GO" id="GO:0055037">
    <property type="term" value="C:recycling endosome"/>
    <property type="evidence" value="ECO:0007669"/>
    <property type="project" value="TreeGrafter"/>
</dbReference>
<dbReference type="STRING" id="456900.A0A151IQC0"/>
<dbReference type="GO" id="GO:0005769">
    <property type="term" value="C:early endosome"/>
    <property type="evidence" value="ECO:0007669"/>
    <property type="project" value="TreeGrafter"/>
</dbReference>
<dbReference type="PROSITE" id="PS51257">
    <property type="entry name" value="PROKAR_LIPOPROTEIN"/>
    <property type="match status" value="1"/>
</dbReference>
<dbReference type="InterPro" id="IPR001156">
    <property type="entry name" value="Transferrin-like_dom"/>
</dbReference>
<dbReference type="EMBL" id="KQ976780">
    <property type="protein sequence ID" value="KYN08345.1"/>
    <property type="molecule type" value="Genomic_DNA"/>
</dbReference>
<evidence type="ECO:0000259" key="2">
    <source>
        <dbReference type="PROSITE" id="PS51408"/>
    </source>
</evidence>
<organism evidence="3 4">
    <name type="scientific">Cyphomyrmex costatus</name>
    <dbReference type="NCBI Taxonomy" id="456900"/>
    <lineage>
        <taxon>Eukaryota</taxon>
        <taxon>Metazoa</taxon>
        <taxon>Ecdysozoa</taxon>
        <taxon>Arthropoda</taxon>
        <taxon>Hexapoda</taxon>
        <taxon>Insecta</taxon>
        <taxon>Pterygota</taxon>
        <taxon>Neoptera</taxon>
        <taxon>Endopterygota</taxon>
        <taxon>Hymenoptera</taxon>
        <taxon>Apocrita</taxon>
        <taxon>Aculeata</taxon>
        <taxon>Formicoidea</taxon>
        <taxon>Formicidae</taxon>
        <taxon>Myrmicinae</taxon>
        <taxon>Cyphomyrmex</taxon>
    </lineage>
</organism>
<evidence type="ECO:0000256" key="1">
    <source>
        <dbReference type="SAM" id="SignalP"/>
    </source>
</evidence>
<dbReference type="PANTHER" id="PTHR11485">
    <property type="entry name" value="TRANSFERRIN"/>
    <property type="match status" value="1"/>
</dbReference>
<keyword evidence="1" id="KW-0732">Signal</keyword>